<dbReference type="Pfam" id="PF00411">
    <property type="entry name" value="Ribosomal_S11"/>
    <property type="match status" value="1"/>
</dbReference>
<comment type="similarity">
    <text evidence="1 7 8">Belongs to the universal ribosomal protein uS11 family.</text>
</comment>
<comment type="caution">
    <text evidence="9">The sequence shown here is derived from an EMBL/GenBank/DDBJ whole genome shotgun (WGS) entry which is preliminary data.</text>
</comment>
<dbReference type="PANTHER" id="PTHR11759">
    <property type="entry name" value="40S RIBOSOMAL PROTEIN S14/30S RIBOSOMAL PROTEIN S11"/>
    <property type="match status" value="1"/>
</dbReference>
<comment type="function">
    <text evidence="7">Located on the platform of the 30S subunit, it bridges several disparate RNA helices of the 16S rRNA. Forms part of the Shine-Dalgarno cleft in the 70S ribosome.</text>
</comment>
<keyword evidence="5 7" id="KW-0687">Ribonucleoprotein</keyword>
<dbReference type="PROSITE" id="PS00054">
    <property type="entry name" value="RIBOSOMAL_S11"/>
    <property type="match status" value="1"/>
</dbReference>
<dbReference type="HAMAP" id="MF_01310">
    <property type="entry name" value="Ribosomal_uS11"/>
    <property type="match status" value="1"/>
</dbReference>
<dbReference type="EMBL" id="BAAACZ010000028">
    <property type="protein sequence ID" value="GAA0470324.1"/>
    <property type="molecule type" value="Genomic_DNA"/>
</dbReference>
<dbReference type="GO" id="GO:0005840">
    <property type="term" value="C:ribosome"/>
    <property type="evidence" value="ECO:0007669"/>
    <property type="project" value="UniProtKB-KW"/>
</dbReference>
<evidence type="ECO:0000256" key="7">
    <source>
        <dbReference type="HAMAP-Rule" id="MF_01310"/>
    </source>
</evidence>
<keyword evidence="3 7" id="KW-0694">RNA-binding</keyword>
<evidence type="ECO:0000256" key="2">
    <source>
        <dbReference type="ARBA" id="ARBA00022730"/>
    </source>
</evidence>
<dbReference type="Gene3D" id="3.30.420.80">
    <property type="entry name" value="Ribosomal protein S11"/>
    <property type="match status" value="1"/>
</dbReference>
<dbReference type="RefSeq" id="WP_343784568.1">
    <property type="nucleotide sequence ID" value="NZ_BAAACZ010000028.1"/>
</dbReference>
<keyword evidence="4 7" id="KW-0689">Ribosomal protein</keyword>
<evidence type="ECO:0000256" key="1">
    <source>
        <dbReference type="ARBA" id="ARBA00006194"/>
    </source>
</evidence>
<sequence>MARKGNKTTTRRKRRVKKNIESGVAHIRSTFNNTIVTITDDNGNAIAWSSAGSLGFKGSRKSTPFAAQMASEVAAKSAQENGMKTIEVAVKGPGAGREAAIRSLQAAGLEITAIVDVTPVPHNGCRPPKRRRV</sequence>
<dbReference type="NCBIfam" id="NF003698">
    <property type="entry name" value="PRK05309.1"/>
    <property type="match status" value="1"/>
</dbReference>
<evidence type="ECO:0000256" key="6">
    <source>
        <dbReference type="ARBA" id="ARBA00035160"/>
    </source>
</evidence>
<dbReference type="Proteomes" id="UP001500740">
    <property type="component" value="Unassembled WGS sequence"/>
</dbReference>
<name>A0ABN1A8P4_9BACI</name>
<dbReference type="SUPFAM" id="SSF53137">
    <property type="entry name" value="Translational machinery components"/>
    <property type="match status" value="1"/>
</dbReference>
<keyword evidence="2 7" id="KW-0699">rRNA-binding</keyword>
<dbReference type="InterPro" id="IPR018102">
    <property type="entry name" value="Ribosomal_uS11_CS"/>
</dbReference>
<dbReference type="PIRSF" id="PIRSF002131">
    <property type="entry name" value="Ribosomal_S11"/>
    <property type="match status" value="1"/>
</dbReference>
<keyword evidence="10" id="KW-1185">Reference proteome</keyword>
<organism evidence="9 10">
    <name type="scientific">Alkalibacillus silvisoli</name>
    <dbReference type="NCBI Taxonomy" id="392823"/>
    <lineage>
        <taxon>Bacteria</taxon>
        <taxon>Bacillati</taxon>
        <taxon>Bacillota</taxon>
        <taxon>Bacilli</taxon>
        <taxon>Bacillales</taxon>
        <taxon>Bacillaceae</taxon>
        <taxon>Alkalibacillus</taxon>
    </lineage>
</organism>
<reference evidence="9 10" key="1">
    <citation type="journal article" date="2019" name="Int. J. Syst. Evol. Microbiol.">
        <title>The Global Catalogue of Microorganisms (GCM) 10K type strain sequencing project: providing services to taxonomists for standard genome sequencing and annotation.</title>
        <authorList>
            <consortium name="The Broad Institute Genomics Platform"/>
            <consortium name="The Broad Institute Genome Sequencing Center for Infectious Disease"/>
            <person name="Wu L."/>
            <person name="Ma J."/>
        </authorList>
    </citation>
    <scope>NUCLEOTIDE SEQUENCE [LARGE SCALE GENOMIC DNA]</scope>
    <source>
        <strain evidence="9 10">JCM 14193</strain>
    </source>
</reference>
<dbReference type="NCBIfam" id="TIGR03632">
    <property type="entry name" value="uS11_bact"/>
    <property type="match status" value="1"/>
</dbReference>
<gene>
    <name evidence="7 9" type="primary">rpsK</name>
    <name evidence="9" type="ORF">GCM10008935_27770</name>
</gene>
<comment type="subunit">
    <text evidence="7">Part of the 30S ribosomal subunit. Interacts with proteins S7 and S18. Binds to IF-3.</text>
</comment>
<evidence type="ECO:0000256" key="5">
    <source>
        <dbReference type="ARBA" id="ARBA00023274"/>
    </source>
</evidence>
<dbReference type="InterPro" id="IPR019981">
    <property type="entry name" value="Ribosomal_uS11_bac-type"/>
</dbReference>
<protein>
    <recommendedName>
        <fullName evidence="6 7">Small ribosomal subunit protein uS11</fullName>
    </recommendedName>
</protein>
<dbReference type="InterPro" id="IPR001971">
    <property type="entry name" value="Ribosomal_uS11"/>
</dbReference>
<dbReference type="InterPro" id="IPR036967">
    <property type="entry name" value="Ribosomal_uS11_sf"/>
</dbReference>
<evidence type="ECO:0000313" key="9">
    <source>
        <dbReference type="EMBL" id="GAA0470324.1"/>
    </source>
</evidence>
<proteinExistence type="inferred from homology"/>
<evidence type="ECO:0000256" key="3">
    <source>
        <dbReference type="ARBA" id="ARBA00022884"/>
    </source>
</evidence>
<evidence type="ECO:0000256" key="8">
    <source>
        <dbReference type="RuleBase" id="RU003629"/>
    </source>
</evidence>
<evidence type="ECO:0000313" key="10">
    <source>
        <dbReference type="Proteomes" id="UP001500740"/>
    </source>
</evidence>
<accession>A0ABN1A8P4</accession>
<evidence type="ECO:0000256" key="4">
    <source>
        <dbReference type="ARBA" id="ARBA00022980"/>
    </source>
</evidence>